<evidence type="ECO:0000256" key="1">
    <source>
        <dbReference type="ARBA" id="ARBA00005165"/>
    </source>
</evidence>
<feature type="binding site" evidence="9">
    <location>
        <position position="87"/>
    </location>
    <ligand>
        <name>Mg(2+)</name>
        <dbReference type="ChEBI" id="CHEBI:18420"/>
    </ligand>
</feature>
<dbReference type="InterPro" id="IPR013785">
    <property type="entry name" value="Aldolase_TIM"/>
</dbReference>
<evidence type="ECO:0000256" key="10">
    <source>
        <dbReference type="RuleBase" id="RU003826"/>
    </source>
</evidence>
<dbReference type="OrthoDB" id="9812206at2"/>
<dbReference type="SUPFAM" id="SSF51391">
    <property type="entry name" value="Thiamin phosphate synthase"/>
    <property type="match status" value="1"/>
</dbReference>
<dbReference type="EMBL" id="VSDO01000001">
    <property type="protein sequence ID" value="TYA15402.1"/>
    <property type="molecule type" value="Genomic_DNA"/>
</dbReference>
<dbReference type="PANTHER" id="PTHR20857:SF15">
    <property type="entry name" value="THIAMINE-PHOSPHATE SYNTHASE"/>
    <property type="match status" value="1"/>
</dbReference>
<evidence type="ECO:0000256" key="11">
    <source>
        <dbReference type="RuleBase" id="RU004253"/>
    </source>
</evidence>
<dbReference type="RefSeq" id="WP_148450992.1">
    <property type="nucleotide sequence ID" value="NZ_VSDO01000001.1"/>
</dbReference>
<comment type="similarity">
    <text evidence="9 10">Belongs to the thiamine-phosphate synthase family.</text>
</comment>
<dbReference type="InterPro" id="IPR034291">
    <property type="entry name" value="TMP_synthase"/>
</dbReference>
<evidence type="ECO:0000256" key="7">
    <source>
        <dbReference type="ARBA" id="ARBA00047851"/>
    </source>
</evidence>
<keyword evidence="2 9" id="KW-0808">Transferase</keyword>
<keyword evidence="14" id="KW-1185">Reference proteome</keyword>
<dbReference type="GO" id="GO:0009228">
    <property type="term" value="P:thiamine biosynthetic process"/>
    <property type="evidence" value="ECO:0007669"/>
    <property type="project" value="UniProtKB-KW"/>
</dbReference>
<dbReference type="NCBIfam" id="TIGR00693">
    <property type="entry name" value="thiE"/>
    <property type="match status" value="1"/>
</dbReference>
<feature type="binding site" evidence="9">
    <location>
        <position position="106"/>
    </location>
    <ligand>
        <name>Mg(2+)</name>
        <dbReference type="ChEBI" id="CHEBI:18420"/>
    </ligand>
</feature>
<dbReference type="CDD" id="cd00564">
    <property type="entry name" value="TMP_TenI"/>
    <property type="match status" value="1"/>
</dbReference>
<evidence type="ECO:0000259" key="12">
    <source>
        <dbReference type="Pfam" id="PF02581"/>
    </source>
</evidence>
<comment type="catalytic activity">
    <reaction evidence="8 9 10">
        <text>2-[(2R,5Z)-2-carboxy-4-methylthiazol-5(2H)-ylidene]ethyl phosphate + 4-amino-2-methyl-5-(diphosphooxymethyl)pyrimidine + 2 H(+) = thiamine phosphate + CO2 + diphosphate</text>
        <dbReference type="Rhea" id="RHEA:47844"/>
        <dbReference type="ChEBI" id="CHEBI:15378"/>
        <dbReference type="ChEBI" id="CHEBI:16526"/>
        <dbReference type="ChEBI" id="CHEBI:33019"/>
        <dbReference type="ChEBI" id="CHEBI:37575"/>
        <dbReference type="ChEBI" id="CHEBI:57841"/>
        <dbReference type="ChEBI" id="CHEBI:62899"/>
        <dbReference type="EC" id="2.5.1.3"/>
    </reaction>
</comment>
<evidence type="ECO:0000313" key="14">
    <source>
        <dbReference type="Proteomes" id="UP000325218"/>
    </source>
</evidence>
<organism evidence="13 14">
    <name type="scientific">Paenibacillus faecis</name>
    <dbReference type="NCBI Taxonomy" id="862114"/>
    <lineage>
        <taxon>Bacteria</taxon>
        <taxon>Bacillati</taxon>
        <taxon>Bacillota</taxon>
        <taxon>Bacilli</taxon>
        <taxon>Bacillales</taxon>
        <taxon>Paenibacillaceae</taxon>
        <taxon>Paenibacillus</taxon>
    </lineage>
</organism>
<accession>A0A5D0CZB2</accession>
<dbReference type="AlphaFoldDB" id="A0A5D0CZB2"/>
<dbReference type="Proteomes" id="UP000325218">
    <property type="component" value="Unassembled WGS sequence"/>
</dbReference>
<dbReference type="HAMAP" id="MF_00097">
    <property type="entry name" value="TMP_synthase"/>
    <property type="match status" value="1"/>
</dbReference>
<evidence type="ECO:0000256" key="5">
    <source>
        <dbReference type="ARBA" id="ARBA00022977"/>
    </source>
</evidence>
<gene>
    <name evidence="9" type="primary">thiE</name>
    <name evidence="13" type="ORF">FRY98_07180</name>
</gene>
<evidence type="ECO:0000256" key="4">
    <source>
        <dbReference type="ARBA" id="ARBA00022842"/>
    </source>
</evidence>
<comment type="catalytic activity">
    <reaction evidence="7 9 10">
        <text>2-(2-carboxy-4-methylthiazol-5-yl)ethyl phosphate + 4-amino-2-methyl-5-(diphosphooxymethyl)pyrimidine + 2 H(+) = thiamine phosphate + CO2 + diphosphate</text>
        <dbReference type="Rhea" id="RHEA:47848"/>
        <dbReference type="ChEBI" id="CHEBI:15378"/>
        <dbReference type="ChEBI" id="CHEBI:16526"/>
        <dbReference type="ChEBI" id="CHEBI:33019"/>
        <dbReference type="ChEBI" id="CHEBI:37575"/>
        <dbReference type="ChEBI" id="CHEBI:57841"/>
        <dbReference type="ChEBI" id="CHEBI:62890"/>
        <dbReference type="EC" id="2.5.1.3"/>
    </reaction>
</comment>
<evidence type="ECO:0000256" key="8">
    <source>
        <dbReference type="ARBA" id="ARBA00047883"/>
    </source>
</evidence>
<feature type="binding site" evidence="9">
    <location>
        <begin position="203"/>
        <end position="204"/>
    </location>
    <ligand>
        <name>2-[(2R,5Z)-2-carboxy-4-methylthiazol-5(2H)-ylidene]ethyl phosphate</name>
        <dbReference type="ChEBI" id="CHEBI:62899"/>
    </ligand>
</feature>
<feature type="binding site" evidence="9">
    <location>
        <position position="86"/>
    </location>
    <ligand>
        <name>4-amino-2-methyl-5-(diphosphooxymethyl)pyrimidine</name>
        <dbReference type="ChEBI" id="CHEBI:57841"/>
    </ligand>
</feature>
<proteinExistence type="inferred from homology"/>
<dbReference type="PANTHER" id="PTHR20857">
    <property type="entry name" value="THIAMINE-PHOSPHATE PYROPHOSPHORYLASE"/>
    <property type="match status" value="1"/>
</dbReference>
<keyword evidence="3 9" id="KW-0479">Metal-binding</keyword>
<keyword evidence="5 9" id="KW-0784">Thiamine biosynthesis</keyword>
<dbReference type="GO" id="GO:0000287">
    <property type="term" value="F:magnesium ion binding"/>
    <property type="evidence" value="ECO:0007669"/>
    <property type="project" value="UniProtKB-UniRule"/>
</dbReference>
<evidence type="ECO:0000256" key="6">
    <source>
        <dbReference type="ARBA" id="ARBA00047334"/>
    </source>
</evidence>
<feature type="binding site" evidence="9">
    <location>
        <begin position="51"/>
        <end position="55"/>
    </location>
    <ligand>
        <name>4-amino-2-methyl-5-(diphosphooxymethyl)pyrimidine</name>
        <dbReference type="ChEBI" id="CHEBI:57841"/>
    </ligand>
</feature>
<evidence type="ECO:0000256" key="2">
    <source>
        <dbReference type="ARBA" id="ARBA00022679"/>
    </source>
</evidence>
<comment type="pathway">
    <text evidence="1 9 11">Cofactor biosynthesis; thiamine diphosphate biosynthesis; thiamine phosphate from 4-amino-2-methyl-5-diphosphomethylpyrimidine and 4-methyl-5-(2-phosphoethyl)-thiazole: step 1/1.</text>
</comment>
<evidence type="ECO:0000313" key="13">
    <source>
        <dbReference type="EMBL" id="TYA15402.1"/>
    </source>
</evidence>
<reference evidence="13 14" key="1">
    <citation type="submission" date="2019-08" db="EMBL/GenBank/DDBJ databases">
        <title>Genome sequencing of Paenibacillus faecis DSM 23593(T).</title>
        <authorList>
            <person name="Kook J.-K."/>
            <person name="Park S.-N."/>
            <person name="Lim Y.K."/>
        </authorList>
    </citation>
    <scope>NUCLEOTIDE SEQUENCE [LARGE SCALE GENOMIC DNA]</scope>
    <source>
        <strain evidence="13 14">DSM 23593</strain>
    </source>
</reference>
<comment type="catalytic activity">
    <reaction evidence="6 9 10">
        <text>4-methyl-5-(2-phosphooxyethyl)-thiazole + 4-amino-2-methyl-5-(diphosphooxymethyl)pyrimidine + H(+) = thiamine phosphate + diphosphate</text>
        <dbReference type="Rhea" id="RHEA:22328"/>
        <dbReference type="ChEBI" id="CHEBI:15378"/>
        <dbReference type="ChEBI" id="CHEBI:33019"/>
        <dbReference type="ChEBI" id="CHEBI:37575"/>
        <dbReference type="ChEBI" id="CHEBI:57841"/>
        <dbReference type="ChEBI" id="CHEBI:58296"/>
        <dbReference type="EC" id="2.5.1.3"/>
    </reaction>
</comment>
<evidence type="ECO:0000256" key="3">
    <source>
        <dbReference type="ARBA" id="ARBA00022723"/>
    </source>
</evidence>
<dbReference type="FunFam" id="3.20.20.70:FF:000096">
    <property type="entry name" value="Thiamine-phosphate synthase"/>
    <property type="match status" value="1"/>
</dbReference>
<dbReference type="InterPro" id="IPR022998">
    <property type="entry name" value="ThiamineP_synth_TenI"/>
</dbReference>
<keyword evidence="4 9" id="KW-0460">Magnesium</keyword>
<evidence type="ECO:0000256" key="9">
    <source>
        <dbReference type="HAMAP-Rule" id="MF_00097"/>
    </source>
</evidence>
<comment type="cofactor">
    <cofactor evidence="9">
        <name>Mg(2+)</name>
        <dbReference type="ChEBI" id="CHEBI:18420"/>
    </cofactor>
    <text evidence="9">Binds 1 Mg(2+) ion per subunit.</text>
</comment>
<feature type="binding site" evidence="9">
    <location>
        <begin position="151"/>
        <end position="153"/>
    </location>
    <ligand>
        <name>2-[(2R,5Z)-2-carboxy-4-methylthiazol-5(2H)-ylidene]ethyl phosphate</name>
        <dbReference type="ChEBI" id="CHEBI:62899"/>
    </ligand>
</feature>
<dbReference type="UniPathway" id="UPA00060">
    <property type="reaction ID" value="UER00141"/>
</dbReference>
<sequence>MTGAAAGLRIQPERVRELLRMYLVVGSPNCRGADPLHIVEEALAGGVTLVQFREKGPGALTGEARFALALRLQDACRRKGVPFIVNDDVDLALRIGADGVHIGQEDESAGEVRARIGGRRLLGVSAHTPEEARRAVEQGADYLGIGPIYPTASKADARPVQGTRLLSELRSLGIGVPMVGIGGITAARAGDVVRAGADGVAVISAVTGVPAGEVRTGVKGFLTKIREAL</sequence>
<comment type="caution">
    <text evidence="13">The sequence shown here is derived from an EMBL/GenBank/DDBJ whole genome shotgun (WGS) entry which is preliminary data.</text>
</comment>
<feature type="binding site" evidence="9">
    <location>
        <position position="125"/>
    </location>
    <ligand>
        <name>4-amino-2-methyl-5-(diphosphooxymethyl)pyrimidine</name>
        <dbReference type="ChEBI" id="CHEBI:57841"/>
    </ligand>
</feature>
<dbReference type="GO" id="GO:0005737">
    <property type="term" value="C:cytoplasm"/>
    <property type="evidence" value="ECO:0007669"/>
    <property type="project" value="TreeGrafter"/>
</dbReference>
<feature type="binding site" evidence="9">
    <location>
        <position position="154"/>
    </location>
    <ligand>
        <name>4-amino-2-methyl-5-(diphosphooxymethyl)pyrimidine</name>
        <dbReference type="ChEBI" id="CHEBI:57841"/>
    </ligand>
</feature>
<dbReference type="GO" id="GO:0009229">
    <property type="term" value="P:thiamine diphosphate biosynthetic process"/>
    <property type="evidence" value="ECO:0007669"/>
    <property type="project" value="UniProtKB-UniRule"/>
</dbReference>
<dbReference type="InterPro" id="IPR036206">
    <property type="entry name" value="ThiamineP_synth_sf"/>
</dbReference>
<comment type="function">
    <text evidence="9">Condenses 4-methyl-5-(beta-hydroxyethyl)thiazole monophosphate (THZ-P) and 2-methyl-4-amino-5-hydroxymethyl pyrimidine pyrophosphate (HMP-PP) to form thiamine monophosphate (TMP).</text>
</comment>
<dbReference type="Pfam" id="PF02581">
    <property type="entry name" value="TMP-TENI"/>
    <property type="match status" value="1"/>
</dbReference>
<feature type="binding site" evidence="9">
    <location>
        <position position="183"/>
    </location>
    <ligand>
        <name>2-[(2R,5Z)-2-carboxy-4-methylthiazol-5(2H)-ylidene]ethyl phosphate</name>
        <dbReference type="ChEBI" id="CHEBI:62899"/>
    </ligand>
</feature>
<dbReference type="Gene3D" id="3.20.20.70">
    <property type="entry name" value="Aldolase class I"/>
    <property type="match status" value="1"/>
</dbReference>
<feature type="domain" description="Thiamine phosphate synthase/TenI" evidence="12">
    <location>
        <begin position="21"/>
        <end position="206"/>
    </location>
</feature>
<protein>
    <recommendedName>
        <fullName evidence="9">Thiamine-phosphate synthase</fullName>
        <shortName evidence="9">TP synthase</shortName>
        <shortName evidence="9">TPS</shortName>
        <ecNumber evidence="9">2.5.1.3</ecNumber>
    </recommendedName>
    <alternativeName>
        <fullName evidence="9">Thiamine-phosphate pyrophosphorylase</fullName>
        <shortName evidence="9">TMP pyrophosphorylase</shortName>
        <shortName evidence="9">TMP-PPase</shortName>
    </alternativeName>
</protein>
<name>A0A5D0CZB2_9BACL</name>
<dbReference type="GO" id="GO:0004789">
    <property type="term" value="F:thiamine-phosphate diphosphorylase activity"/>
    <property type="evidence" value="ECO:0007669"/>
    <property type="project" value="UniProtKB-UniRule"/>
</dbReference>
<dbReference type="EC" id="2.5.1.3" evidence="9"/>